<keyword evidence="2" id="KW-1185">Reference proteome</keyword>
<sequence length="72" mass="8228">MAVRYEFFCCVRNLQAFAESTGRLVEVWYGREWAILNQCEQGRTEINAARPACLQPIAKHKEYSSGPHPNNA</sequence>
<name>A0ABR4QHY8_9CEST</name>
<dbReference type="Proteomes" id="UP001651158">
    <property type="component" value="Unassembled WGS sequence"/>
</dbReference>
<organism evidence="1 2">
    <name type="scientific">Taenia crassiceps</name>
    <dbReference type="NCBI Taxonomy" id="6207"/>
    <lineage>
        <taxon>Eukaryota</taxon>
        <taxon>Metazoa</taxon>
        <taxon>Spiralia</taxon>
        <taxon>Lophotrochozoa</taxon>
        <taxon>Platyhelminthes</taxon>
        <taxon>Cestoda</taxon>
        <taxon>Eucestoda</taxon>
        <taxon>Cyclophyllidea</taxon>
        <taxon>Taeniidae</taxon>
        <taxon>Taenia</taxon>
    </lineage>
</organism>
<proteinExistence type="predicted"/>
<gene>
    <name evidence="1" type="ORF">TcWFU_006396</name>
</gene>
<accession>A0ABR4QHY8</accession>
<evidence type="ECO:0000313" key="1">
    <source>
        <dbReference type="EMBL" id="KAL5109074.1"/>
    </source>
</evidence>
<reference evidence="1 2" key="1">
    <citation type="journal article" date="2022" name="Front. Cell. Infect. Microbiol.">
        <title>The Genomes of Two Strains of Taenia crassiceps the Animal Model for the Study of Human Cysticercosis.</title>
        <authorList>
            <person name="Bobes R.J."/>
            <person name="Estrada K."/>
            <person name="Rios-Valencia D.G."/>
            <person name="Calderon-Gallegos A."/>
            <person name="de la Torre P."/>
            <person name="Carrero J.C."/>
            <person name="Sanchez-Flores A."/>
            <person name="Laclette J.P."/>
        </authorList>
    </citation>
    <scope>NUCLEOTIDE SEQUENCE [LARGE SCALE GENOMIC DNA]</scope>
    <source>
        <strain evidence="1">WFUcys</strain>
    </source>
</reference>
<dbReference type="EMBL" id="JAKROA010000003">
    <property type="protein sequence ID" value="KAL5109074.1"/>
    <property type="molecule type" value="Genomic_DNA"/>
</dbReference>
<protein>
    <submittedName>
        <fullName evidence="1">Uncharacterized protein</fullName>
    </submittedName>
</protein>
<comment type="caution">
    <text evidence="1">The sequence shown here is derived from an EMBL/GenBank/DDBJ whole genome shotgun (WGS) entry which is preliminary data.</text>
</comment>
<evidence type="ECO:0000313" key="2">
    <source>
        <dbReference type="Proteomes" id="UP001651158"/>
    </source>
</evidence>